<keyword evidence="1" id="KW-0812">Transmembrane</keyword>
<dbReference type="InParanoid" id="F7PZN3"/>
<dbReference type="RefSeq" id="WP_008825973.1">
    <property type="nucleotide sequence ID" value="NZ_AFNU02000002.1"/>
</dbReference>
<keyword evidence="3" id="KW-1185">Reference proteome</keyword>
<proteinExistence type="predicted"/>
<evidence type="ECO:0000256" key="1">
    <source>
        <dbReference type="SAM" id="Phobius"/>
    </source>
</evidence>
<keyword evidence="1" id="KW-1133">Transmembrane helix</keyword>
<feature type="transmembrane region" description="Helical" evidence="1">
    <location>
        <begin position="148"/>
        <end position="169"/>
    </location>
</feature>
<feature type="transmembrane region" description="Helical" evidence="1">
    <location>
        <begin position="94"/>
        <end position="113"/>
    </location>
</feature>
<dbReference type="OrthoDB" id="2048993at2"/>
<evidence type="ECO:0000313" key="2">
    <source>
        <dbReference type="EMBL" id="ERJ13282.1"/>
    </source>
</evidence>
<feature type="transmembrane region" description="Helical" evidence="1">
    <location>
        <begin position="176"/>
        <end position="196"/>
    </location>
</feature>
<reference evidence="2 3" key="2">
    <citation type="journal article" date="2013" name="PLoS ONE">
        <title>INDIGO - INtegrated Data Warehouse of MIcrobial GenOmes with Examples from the Red Sea Extremophiles.</title>
        <authorList>
            <person name="Alam I."/>
            <person name="Antunes A."/>
            <person name="Kamau A.A."/>
            <person name="Ba Alawi W."/>
            <person name="Kalkatawi M."/>
            <person name="Stingl U."/>
            <person name="Bajic V.B."/>
        </authorList>
    </citation>
    <scope>NUCLEOTIDE SEQUENCE [LARGE SCALE GENOMIC DNA]</scope>
    <source>
        <strain evidence="2 3">SSD-17B</strain>
    </source>
</reference>
<keyword evidence="1" id="KW-0472">Membrane</keyword>
<dbReference type="Proteomes" id="UP000005707">
    <property type="component" value="Unassembled WGS sequence"/>
</dbReference>
<organism evidence="2 3">
    <name type="scientific">Haloplasma contractile SSD-17B</name>
    <dbReference type="NCBI Taxonomy" id="1033810"/>
    <lineage>
        <taxon>Bacteria</taxon>
        <taxon>Bacillati</taxon>
        <taxon>Mycoplasmatota</taxon>
        <taxon>Mollicutes</taxon>
        <taxon>Haloplasmatales</taxon>
        <taxon>Haloplasmataceae</taxon>
        <taxon>Haloplasma</taxon>
    </lineage>
</organism>
<comment type="caution">
    <text evidence="2">The sequence shown here is derived from an EMBL/GenBank/DDBJ whole genome shotgun (WGS) entry which is preliminary data.</text>
</comment>
<dbReference type="AlphaFoldDB" id="F7PZN3"/>
<feature type="transmembrane region" description="Helical" evidence="1">
    <location>
        <begin position="229"/>
        <end position="251"/>
    </location>
</feature>
<feature type="transmembrane region" description="Helical" evidence="1">
    <location>
        <begin position="263"/>
        <end position="282"/>
    </location>
</feature>
<dbReference type="FunCoup" id="F7PZN3">
    <property type="interactions" value="41"/>
</dbReference>
<feature type="transmembrane region" description="Helical" evidence="1">
    <location>
        <begin position="202"/>
        <end position="222"/>
    </location>
</feature>
<gene>
    <name evidence="2" type="ORF">HLPCO_000911</name>
</gene>
<dbReference type="EMBL" id="AFNU02000002">
    <property type="protein sequence ID" value="ERJ13282.1"/>
    <property type="molecule type" value="Genomic_DNA"/>
</dbReference>
<accession>F7PZN3</accession>
<evidence type="ECO:0000313" key="3">
    <source>
        <dbReference type="Proteomes" id="UP000005707"/>
    </source>
</evidence>
<reference evidence="2 3" key="1">
    <citation type="journal article" date="2011" name="J. Bacteriol.">
        <title>Genome sequence of Haloplasma contractile, an unusual contractile bacterium from a deep-sea anoxic brine lake.</title>
        <authorList>
            <person name="Antunes A."/>
            <person name="Alam I."/>
            <person name="El Dorry H."/>
            <person name="Siam R."/>
            <person name="Robertson A."/>
            <person name="Bajic V.B."/>
            <person name="Stingl U."/>
        </authorList>
    </citation>
    <scope>NUCLEOTIDE SEQUENCE [LARGE SCALE GENOMIC DNA]</scope>
    <source>
        <strain evidence="2 3">SSD-17B</strain>
    </source>
</reference>
<feature type="transmembrane region" description="Helical" evidence="1">
    <location>
        <begin position="65"/>
        <end position="88"/>
    </location>
</feature>
<protein>
    <submittedName>
        <fullName evidence="2">Small multidrug resistance protein</fullName>
    </submittedName>
</protein>
<sequence length="297" mass="34580">MKYCSKCGVKVDEARHAFCPLCETIILSDDLLDQLTREGVKERQKSVLETIQEEGRHMIYNKLGISALILFLVFLIAIITLLIINYAMTQTVTWSLIPIISIIVFDSILNLTLLNEKKTFVFIASTILFILMAYVLSINYVLSWNITWSYYIIITLGLIYIFIQTINLFHSVFIRAFLILVATMLYIRLLFIGPYGDAMHNYFLLVLNSFVFIVGFITYAFIKTYIYNKYMIIATLCISFSIFLQGLQTLLNWFIIEEGRLDFAFYVLFILIPIASLMFILNNQKRVLDYVKKKFHV</sequence>
<feature type="transmembrane region" description="Helical" evidence="1">
    <location>
        <begin position="120"/>
        <end position="142"/>
    </location>
</feature>
<name>F7PZN3_9MOLU</name>